<feature type="non-terminal residue" evidence="1">
    <location>
        <position position="1"/>
    </location>
</feature>
<proteinExistence type="predicted"/>
<protein>
    <submittedName>
        <fullName evidence="1">Uncharacterized protein</fullName>
    </submittedName>
</protein>
<organism evidence="1 2">
    <name type="scientific">Solanum commersonii</name>
    <name type="common">Commerson's wild potato</name>
    <name type="synonym">Commerson's nightshade</name>
    <dbReference type="NCBI Taxonomy" id="4109"/>
    <lineage>
        <taxon>Eukaryota</taxon>
        <taxon>Viridiplantae</taxon>
        <taxon>Streptophyta</taxon>
        <taxon>Embryophyta</taxon>
        <taxon>Tracheophyta</taxon>
        <taxon>Spermatophyta</taxon>
        <taxon>Magnoliopsida</taxon>
        <taxon>eudicotyledons</taxon>
        <taxon>Gunneridae</taxon>
        <taxon>Pentapetalae</taxon>
        <taxon>asterids</taxon>
        <taxon>lamiids</taxon>
        <taxon>Solanales</taxon>
        <taxon>Solanaceae</taxon>
        <taxon>Solanoideae</taxon>
        <taxon>Solaneae</taxon>
        <taxon>Solanum</taxon>
    </lineage>
</organism>
<sequence>THSPNQRANRRISWASLIELTEGIISKNCGRPVETSNAQRFRGANKGRLKILPASRRVLWVTSGFSPKVTDINYLLSNKLKVRWGKLKWFGELDPARQMTQRTYL</sequence>
<evidence type="ECO:0000313" key="2">
    <source>
        <dbReference type="Proteomes" id="UP000824120"/>
    </source>
</evidence>
<evidence type="ECO:0000313" key="1">
    <source>
        <dbReference type="EMBL" id="KAG5571165.1"/>
    </source>
</evidence>
<name>A0A9J5W6D2_SOLCO</name>
<reference evidence="1 2" key="1">
    <citation type="submission" date="2020-09" db="EMBL/GenBank/DDBJ databases">
        <title>De no assembly of potato wild relative species, Solanum commersonii.</title>
        <authorList>
            <person name="Cho K."/>
        </authorList>
    </citation>
    <scope>NUCLEOTIDE SEQUENCE [LARGE SCALE GENOMIC DNA]</scope>
    <source>
        <strain evidence="1">LZ3.2</strain>
        <tissue evidence="1">Leaf</tissue>
    </source>
</reference>
<dbReference type="Proteomes" id="UP000824120">
    <property type="component" value="Chromosome 12"/>
</dbReference>
<accession>A0A9J5W6D2</accession>
<dbReference type="AlphaFoldDB" id="A0A9J5W6D2"/>
<keyword evidence="2" id="KW-1185">Reference proteome</keyword>
<gene>
    <name evidence="1" type="ORF">H5410_060931</name>
</gene>
<comment type="caution">
    <text evidence="1">The sequence shown here is derived from an EMBL/GenBank/DDBJ whole genome shotgun (WGS) entry which is preliminary data.</text>
</comment>
<dbReference type="EMBL" id="JACXVP010000012">
    <property type="protein sequence ID" value="KAG5571165.1"/>
    <property type="molecule type" value="Genomic_DNA"/>
</dbReference>